<evidence type="ECO:0000256" key="3">
    <source>
        <dbReference type="ARBA" id="ARBA00022729"/>
    </source>
</evidence>
<organism evidence="8 9">
    <name type="scientific">Pedobacter hiemivivus</name>
    <dbReference type="NCBI Taxonomy" id="2530454"/>
    <lineage>
        <taxon>Bacteria</taxon>
        <taxon>Pseudomonadati</taxon>
        <taxon>Bacteroidota</taxon>
        <taxon>Sphingobacteriia</taxon>
        <taxon>Sphingobacteriales</taxon>
        <taxon>Sphingobacteriaceae</taxon>
        <taxon>Pedobacter</taxon>
    </lineage>
</organism>
<dbReference type="Proteomes" id="UP000309594">
    <property type="component" value="Unassembled WGS sequence"/>
</dbReference>
<keyword evidence="5" id="KW-0998">Cell outer membrane</keyword>
<dbReference type="Gene3D" id="1.25.40.390">
    <property type="match status" value="1"/>
</dbReference>
<dbReference type="Pfam" id="PF07980">
    <property type="entry name" value="SusD_RagB"/>
    <property type="match status" value="1"/>
</dbReference>
<reference evidence="8 9" key="1">
    <citation type="submission" date="2019-04" db="EMBL/GenBank/DDBJ databases">
        <title>Pedobacter sp. RP-1-16 sp. nov., isolated from Arctic soil.</title>
        <authorList>
            <person name="Dahal R.H."/>
            <person name="Kim D.-U."/>
        </authorList>
    </citation>
    <scope>NUCLEOTIDE SEQUENCE [LARGE SCALE GENOMIC DNA]</scope>
    <source>
        <strain evidence="8 9">RP-1-16</strain>
    </source>
</reference>
<evidence type="ECO:0000313" key="9">
    <source>
        <dbReference type="Proteomes" id="UP000309594"/>
    </source>
</evidence>
<keyword evidence="4" id="KW-0472">Membrane</keyword>
<evidence type="ECO:0000256" key="5">
    <source>
        <dbReference type="ARBA" id="ARBA00023237"/>
    </source>
</evidence>
<evidence type="ECO:0000259" key="6">
    <source>
        <dbReference type="Pfam" id="PF07980"/>
    </source>
</evidence>
<dbReference type="RefSeq" id="WP_136878955.1">
    <property type="nucleotide sequence ID" value="NZ_SWDX01000001.1"/>
</dbReference>
<comment type="subcellular location">
    <subcellularLocation>
        <location evidence="1">Cell outer membrane</location>
    </subcellularLocation>
</comment>
<dbReference type="InterPro" id="IPR011990">
    <property type="entry name" value="TPR-like_helical_dom_sf"/>
</dbReference>
<dbReference type="Pfam" id="PF14322">
    <property type="entry name" value="SusD-like_3"/>
    <property type="match status" value="1"/>
</dbReference>
<sequence length="452" mass="51480">MKKILYTLICGTVLCCAACRKYVEIPPENLKVLSATSDYQALLNYGITFEVSYSSPVLSSDDMGTDEVVWQNPLNVLSANAYTWADRMYEAAAEDNEWSKFYNTIFNCNVVINGVMDSQGGTDQQKRRALAEALVHRAYSYFTLVNMYAKQYDPATAATDPGLPLVLTPRFTTDLTRVSVQKIYNQIKADLNAALPDLADRADFITNPSKTAVYALLARTYLNTREFSEAQRNSELALSLQNTLIDLKAYTAPNVTFPNRLTNPEEIFFKRTASYLPNVPINANTISIYDLNDLRYQLYTADRTKSNAPFNNRVFYKHRLSVDGAYVGPSVPEMMLIKAECEARADKPDAAINTLNELRKKRFDDAHYIGLTASTGNEALHRVIDERTREFIGRGFRWFDQRRLRQDPGFITTVTRVFKDVTYTLTPESNRYTYRIAEKYIQLNPEIVQNPR</sequence>
<accession>A0A4U1GPK1</accession>
<feature type="domain" description="RagB/SusD" evidence="6">
    <location>
        <begin position="333"/>
        <end position="451"/>
    </location>
</feature>
<dbReference type="AlphaFoldDB" id="A0A4U1GPK1"/>
<evidence type="ECO:0000256" key="2">
    <source>
        <dbReference type="ARBA" id="ARBA00006275"/>
    </source>
</evidence>
<evidence type="ECO:0000259" key="7">
    <source>
        <dbReference type="Pfam" id="PF14322"/>
    </source>
</evidence>
<feature type="domain" description="SusD-like N-terminal" evidence="7">
    <location>
        <begin position="74"/>
        <end position="222"/>
    </location>
</feature>
<comment type="caution">
    <text evidence="8">The sequence shown here is derived from an EMBL/GenBank/DDBJ whole genome shotgun (WGS) entry which is preliminary data.</text>
</comment>
<dbReference type="InterPro" id="IPR033985">
    <property type="entry name" value="SusD-like_N"/>
</dbReference>
<dbReference type="InterPro" id="IPR012944">
    <property type="entry name" value="SusD_RagB_dom"/>
</dbReference>
<name>A0A4U1GPK1_9SPHI</name>
<comment type="similarity">
    <text evidence="2">Belongs to the SusD family.</text>
</comment>
<gene>
    <name evidence="8" type="ORF">FBD94_02595</name>
</gene>
<evidence type="ECO:0000313" key="8">
    <source>
        <dbReference type="EMBL" id="TKC65459.1"/>
    </source>
</evidence>
<proteinExistence type="inferred from homology"/>
<dbReference type="GO" id="GO:0009279">
    <property type="term" value="C:cell outer membrane"/>
    <property type="evidence" value="ECO:0007669"/>
    <property type="project" value="UniProtKB-SubCell"/>
</dbReference>
<dbReference type="SUPFAM" id="SSF48452">
    <property type="entry name" value="TPR-like"/>
    <property type="match status" value="1"/>
</dbReference>
<evidence type="ECO:0000256" key="4">
    <source>
        <dbReference type="ARBA" id="ARBA00023136"/>
    </source>
</evidence>
<evidence type="ECO:0000256" key="1">
    <source>
        <dbReference type="ARBA" id="ARBA00004442"/>
    </source>
</evidence>
<keyword evidence="3" id="KW-0732">Signal</keyword>
<dbReference type="EMBL" id="SWDX01000001">
    <property type="protein sequence ID" value="TKC65459.1"/>
    <property type="molecule type" value="Genomic_DNA"/>
</dbReference>
<protein>
    <submittedName>
        <fullName evidence="8">RagB/SusD family nutrient uptake outer membrane protein</fullName>
    </submittedName>
</protein>